<name>A0ABX8ZAZ1_9NEIS</name>
<dbReference type="Pfam" id="PF13304">
    <property type="entry name" value="AAA_21"/>
    <property type="match status" value="2"/>
</dbReference>
<dbReference type="Gene3D" id="3.40.50.300">
    <property type="entry name" value="P-loop containing nucleotide triphosphate hydrolases"/>
    <property type="match status" value="1"/>
</dbReference>
<dbReference type="Proteomes" id="UP000825679">
    <property type="component" value="Chromosome"/>
</dbReference>
<organism evidence="2 3">
    <name type="scientific">Deefgea tanakiae</name>
    <dbReference type="NCBI Taxonomy" id="2865840"/>
    <lineage>
        <taxon>Bacteria</taxon>
        <taxon>Pseudomonadati</taxon>
        <taxon>Pseudomonadota</taxon>
        <taxon>Betaproteobacteria</taxon>
        <taxon>Neisseriales</taxon>
        <taxon>Chitinibacteraceae</taxon>
        <taxon>Deefgea</taxon>
    </lineage>
</organism>
<reference evidence="2 3" key="1">
    <citation type="submission" date="2021-08" db="EMBL/GenBank/DDBJ databases">
        <title>complete genome sequencing of Deefgea sp. D25.</title>
        <authorList>
            <person name="Bae J.-W."/>
            <person name="Gim D.-H."/>
        </authorList>
    </citation>
    <scope>NUCLEOTIDE SEQUENCE [LARGE SCALE GENOMIC DNA]</scope>
    <source>
        <strain evidence="2 3">D25</strain>
    </source>
</reference>
<dbReference type="InterPro" id="IPR051396">
    <property type="entry name" value="Bact_Antivir_Def_Nuclease"/>
</dbReference>
<feature type="domain" description="AAA+ ATPase" evidence="1">
    <location>
        <begin position="24"/>
        <end position="263"/>
    </location>
</feature>
<dbReference type="CDD" id="cd00267">
    <property type="entry name" value="ABC_ATPase"/>
    <property type="match status" value="1"/>
</dbReference>
<keyword evidence="3" id="KW-1185">Reference proteome</keyword>
<evidence type="ECO:0000313" key="3">
    <source>
        <dbReference type="Proteomes" id="UP000825679"/>
    </source>
</evidence>
<dbReference type="PANTHER" id="PTHR43581:SF2">
    <property type="entry name" value="EXCINUCLEASE ATPASE SUBUNIT"/>
    <property type="match status" value="1"/>
</dbReference>
<protein>
    <submittedName>
        <fullName evidence="2">AAA family ATPase</fullName>
    </submittedName>
</protein>
<dbReference type="PANTHER" id="PTHR43581">
    <property type="entry name" value="ATP/GTP PHOSPHATASE"/>
    <property type="match status" value="1"/>
</dbReference>
<dbReference type="InterPro" id="IPR003959">
    <property type="entry name" value="ATPase_AAA_core"/>
</dbReference>
<sequence length="443" mass="51780">MEVSIKIKNVQHISELNYDLKLTPGSLQCLVGKNGVGKTTLIKALKNISRSDTFLNTSPASIFNEESSITYTIEGSDHEYKYDSAVSTLECKNPPKVEISKHFDVELPIPYGQRFDFFQRIGKFDSDIRHKIGINEYNKPTELISFLSQIYETSKFNNLIEIQIKNEPYYCILLDNGRYIREDYLSSGEYFLISLFKKVASKVKIIIIDEIEISLDAAAQVKLIKWLREFCQSNNICILFTTHSLALMRTLLDKELFYMEENENIISIKEVPYSYVKSILFGFSGWDKYILTEDIVLQNFLKYLIVKENINTYYGYIIIYIAGATNVYDLIKRNARQNFFGEPRNVYVVYDGDQSGTSHGTKPQAFCTPFKNFEEVFYDDYHIQGSQLQRLQQAERYTNPKTLFRKYKEHKSENIIFDHFYNKYKNDLIPLINFLKTFLTKQN</sequence>
<dbReference type="SUPFAM" id="SSF52540">
    <property type="entry name" value="P-loop containing nucleoside triphosphate hydrolases"/>
    <property type="match status" value="1"/>
</dbReference>
<evidence type="ECO:0000313" key="2">
    <source>
        <dbReference type="EMBL" id="QZA78494.1"/>
    </source>
</evidence>
<dbReference type="SMART" id="SM00382">
    <property type="entry name" value="AAA"/>
    <property type="match status" value="1"/>
</dbReference>
<dbReference type="InterPro" id="IPR003593">
    <property type="entry name" value="AAA+_ATPase"/>
</dbReference>
<proteinExistence type="predicted"/>
<evidence type="ECO:0000259" key="1">
    <source>
        <dbReference type="SMART" id="SM00382"/>
    </source>
</evidence>
<dbReference type="InterPro" id="IPR027417">
    <property type="entry name" value="P-loop_NTPase"/>
</dbReference>
<accession>A0ABX8ZAZ1</accession>
<gene>
    <name evidence="2" type="ORF">K4H28_03500</name>
</gene>
<dbReference type="RefSeq" id="WP_221007025.1">
    <property type="nucleotide sequence ID" value="NZ_CP081150.1"/>
</dbReference>
<dbReference type="EMBL" id="CP081150">
    <property type="protein sequence ID" value="QZA78494.1"/>
    <property type="molecule type" value="Genomic_DNA"/>
</dbReference>